<dbReference type="EMBL" id="JACHXI010000029">
    <property type="protein sequence ID" value="MBB3105223.1"/>
    <property type="molecule type" value="Genomic_DNA"/>
</dbReference>
<dbReference type="AlphaFoldDB" id="A0A839TC96"/>
<organism evidence="1 2">
    <name type="scientific">Azomonas macrocytogenes</name>
    <name type="common">Azotobacter macrocytogenes</name>
    <dbReference type="NCBI Taxonomy" id="69962"/>
    <lineage>
        <taxon>Bacteria</taxon>
        <taxon>Pseudomonadati</taxon>
        <taxon>Pseudomonadota</taxon>
        <taxon>Gammaproteobacteria</taxon>
        <taxon>Pseudomonadales</taxon>
        <taxon>Pseudomonadaceae</taxon>
        <taxon>Azomonas</taxon>
    </lineage>
</organism>
<dbReference type="Proteomes" id="UP000549250">
    <property type="component" value="Unassembled WGS sequence"/>
</dbReference>
<dbReference type="RefSeq" id="WP_183168094.1">
    <property type="nucleotide sequence ID" value="NZ_JACHXI010000029.1"/>
</dbReference>
<gene>
    <name evidence="1" type="ORF">FHR87_003658</name>
</gene>
<keyword evidence="2" id="KW-1185">Reference proteome</keyword>
<proteinExistence type="predicted"/>
<protein>
    <submittedName>
        <fullName evidence="1">Uncharacterized protein</fullName>
    </submittedName>
</protein>
<name>A0A839TC96_AZOMA</name>
<evidence type="ECO:0000313" key="1">
    <source>
        <dbReference type="EMBL" id="MBB3105223.1"/>
    </source>
</evidence>
<sequence length="51" mass="5395">MTGRVRLPSVVGIPGIPAAFGADQQTDGQSYREIKQKVMGYGHADTPQGHA</sequence>
<evidence type="ECO:0000313" key="2">
    <source>
        <dbReference type="Proteomes" id="UP000549250"/>
    </source>
</evidence>
<reference evidence="1 2" key="1">
    <citation type="submission" date="2020-08" db="EMBL/GenBank/DDBJ databases">
        <title>Genomic Encyclopedia of Type Strains, Phase III (KMG-III): the genomes of soil and plant-associated and newly described type strains.</title>
        <authorList>
            <person name="Whitman W."/>
        </authorList>
    </citation>
    <scope>NUCLEOTIDE SEQUENCE [LARGE SCALE GENOMIC DNA]</scope>
    <source>
        <strain evidence="1 2">CECT 4462</strain>
    </source>
</reference>
<accession>A0A839TC96</accession>
<comment type="caution">
    <text evidence="1">The sequence shown here is derived from an EMBL/GenBank/DDBJ whole genome shotgun (WGS) entry which is preliminary data.</text>
</comment>